<proteinExistence type="predicted"/>
<organism evidence="1 2">
    <name type="scientific">Caligus rogercresseyi</name>
    <name type="common">Sea louse</name>
    <dbReference type="NCBI Taxonomy" id="217165"/>
    <lineage>
        <taxon>Eukaryota</taxon>
        <taxon>Metazoa</taxon>
        <taxon>Ecdysozoa</taxon>
        <taxon>Arthropoda</taxon>
        <taxon>Crustacea</taxon>
        <taxon>Multicrustacea</taxon>
        <taxon>Hexanauplia</taxon>
        <taxon>Copepoda</taxon>
        <taxon>Siphonostomatoida</taxon>
        <taxon>Caligidae</taxon>
        <taxon>Caligus</taxon>
    </lineage>
</organism>
<dbReference type="Proteomes" id="UP000595437">
    <property type="component" value="Chromosome 7"/>
</dbReference>
<accession>A0A7T8K939</accession>
<evidence type="ECO:0000313" key="1">
    <source>
        <dbReference type="EMBL" id="QQP50738.1"/>
    </source>
</evidence>
<protein>
    <submittedName>
        <fullName evidence="1">LOC100205425</fullName>
    </submittedName>
</protein>
<feature type="non-terminal residue" evidence="1">
    <location>
        <position position="1"/>
    </location>
</feature>
<evidence type="ECO:0000313" key="2">
    <source>
        <dbReference type="Proteomes" id="UP000595437"/>
    </source>
</evidence>
<name>A0A7T8K939_CALRO</name>
<sequence>MQNGNEPQQSGVTVHLNRSKELKTSIPNPQEETNNVYLLFDLMHNYKNIYNLSINAQKLWDLQTKFSPPQGDSLQGKTRVKLADVVFHESSIGALKYYAKEGSRPEFKDTALFLEFVRTMWNILSVKTPRVGYKKRNELRLMVVRDTPPESITIDVPTNHHVDLKEFINIMSRRGLSTPSDLLYLSCLYADS</sequence>
<dbReference type="AlphaFoldDB" id="A0A7T8K939"/>
<reference evidence="2" key="1">
    <citation type="submission" date="2021-01" db="EMBL/GenBank/DDBJ databases">
        <title>Caligus Genome Assembly.</title>
        <authorList>
            <person name="Gallardo-Escarate C."/>
        </authorList>
    </citation>
    <scope>NUCLEOTIDE SEQUENCE [LARGE SCALE GENOMIC DNA]</scope>
</reference>
<keyword evidence="2" id="KW-1185">Reference proteome</keyword>
<dbReference type="EMBL" id="CP045896">
    <property type="protein sequence ID" value="QQP50738.1"/>
    <property type="molecule type" value="Genomic_DNA"/>
</dbReference>
<gene>
    <name evidence="1" type="ORF">FKW44_011858</name>
</gene>